<evidence type="ECO:0000256" key="2">
    <source>
        <dbReference type="ARBA" id="ARBA00022679"/>
    </source>
</evidence>
<dbReference type="Proteomes" id="UP001297581">
    <property type="component" value="Unassembled WGS sequence"/>
</dbReference>
<reference evidence="4 5" key="1">
    <citation type="submission" date="2022-02" db="EMBL/GenBank/DDBJ databases">
        <title>The genome sequence of Shewanella sp. 3B26.</title>
        <authorList>
            <person name="Du J."/>
        </authorList>
    </citation>
    <scope>NUCLEOTIDE SEQUENCE [LARGE SCALE GENOMIC DNA]</scope>
    <source>
        <strain evidence="4 5">3B26</strain>
    </source>
</reference>
<gene>
    <name evidence="3" type="primary">ppnP</name>
    <name evidence="4" type="ORF">MJ923_13125</name>
</gene>
<dbReference type="PANTHER" id="PTHR36540:SF1">
    <property type="entry name" value="PYRIMIDINE_PURINE NUCLEOSIDE PHOSPHORYLASE"/>
    <property type="match status" value="1"/>
</dbReference>
<evidence type="ECO:0000256" key="1">
    <source>
        <dbReference type="ARBA" id="ARBA00022676"/>
    </source>
</evidence>
<dbReference type="GO" id="GO:0016154">
    <property type="term" value="F:pyrimidine-nucleoside phosphorylase activity"/>
    <property type="evidence" value="ECO:0007669"/>
    <property type="project" value="UniProtKB-UniRule"/>
</dbReference>
<dbReference type="Gene3D" id="2.60.120.10">
    <property type="entry name" value="Jelly Rolls"/>
    <property type="match status" value="1"/>
</dbReference>
<evidence type="ECO:0000256" key="3">
    <source>
        <dbReference type="HAMAP-Rule" id="MF_01537"/>
    </source>
</evidence>
<dbReference type="EC" id="2.4.2.2" evidence="3"/>
<evidence type="ECO:0000313" key="4">
    <source>
        <dbReference type="EMBL" id="MCH4295246.1"/>
    </source>
</evidence>
<evidence type="ECO:0000313" key="5">
    <source>
        <dbReference type="Proteomes" id="UP001297581"/>
    </source>
</evidence>
<dbReference type="InterPro" id="IPR009664">
    <property type="entry name" value="Ppnp"/>
</dbReference>
<dbReference type="InterPro" id="IPR014710">
    <property type="entry name" value="RmlC-like_jellyroll"/>
</dbReference>
<dbReference type="SUPFAM" id="SSF51182">
    <property type="entry name" value="RmlC-like cupins"/>
    <property type="match status" value="1"/>
</dbReference>
<dbReference type="GO" id="GO:0005829">
    <property type="term" value="C:cytosol"/>
    <property type="evidence" value="ECO:0007669"/>
    <property type="project" value="TreeGrafter"/>
</dbReference>
<dbReference type="AlphaFoldDB" id="A0AAJ1BIB9"/>
<keyword evidence="5" id="KW-1185">Reference proteome</keyword>
<comment type="similarity">
    <text evidence="3">Belongs to the nucleoside phosphorylase PpnP family.</text>
</comment>
<dbReference type="InterPro" id="IPR011051">
    <property type="entry name" value="RmlC_Cupin_sf"/>
</dbReference>
<comment type="catalytic activity">
    <reaction evidence="3">
        <text>inosine + phosphate = alpha-D-ribose 1-phosphate + hypoxanthine</text>
        <dbReference type="Rhea" id="RHEA:27646"/>
        <dbReference type="ChEBI" id="CHEBI:17368"/>
        <dbReference type="ChEBI" id="CHEBI:17596"/>
        <dbReference type="ChEBI" id="CHEBI:43474"/>
        <dbReference type="ChEBI" id="CHEBI:57720"/>
        <dbReference type="EC" id="2.4.2.1"/>
    </reaction>
</comment>
<comment type="catalytic activity">
    <reaction evidence="3">
        <text>thymidine + phosphate = 2-deoxy-alpha-D-ribose 1-phosphate + thymine</text>
        <dbReference type="Rhea" id="RHEA:16037"/>
        <dbReference type="ChEBI" id="CHEBI:17748"/>
        <dbReference type="ChEBI" id="CHEBI:17821"/>
        <dbReference type="ChEBI" id="CHEBI:43474"/>
        <dbReference type="ChEBI" id="CHEBI:57259"/>
        <dbReference type="EC" id="2.4.2.2"/>
    </reaction>
</comment>
<keyword evidence="1 3" id="KW-0328">Glycosyltransferase</keyword>
<comment type="catalytic activity">
    <reaction evidence="3">
        <text>adenosine + phosphate = alpha-D-ribose 1-phosphate + adenine</text>
        <dbReference type="Rhea" id="RHEA:27642"/>
        <dbReference type="ChEBI" id="CHEBI:16335"/>
        <dbReference type="ChEBI" id="CHEBI:16708"/>
        <dbReference type="ChEBI" id="CHEBI:43474"/>
        <dbReference type="ChEBI" id="CHEBI:57720"/>
        <dbReference type="EC" id="2.4.2.1"/>
    </reaction>
</comment>
<dbReference type="PANTHER" id="PTHR36540">
    <property type="entry name" value="PYRIMIDINE/PURINE NUCLEOSIDE PHOSPHORYLASE"/>
    <property type="match status" value="1"/>
</dbReference>
<comment type="function">
    <text evidence="3">Catalyzes the phosphorolysis of diverse nucleosides, yielding D-ribose 1-phosphate and the respective free bases. Can use uridine, adenosine, guanosine, cytidine, thymidine, inosine and xanthosine as substrates. Also catalyzes the reverse reactions.</text>
</comment>
<dbReference type="CDD" id="cd20296">
    <property type="entry name" value="cupin_PpnP-like"/>
    <property type="match status" value="1"/>
</dbReference>
<dbReference type="HAMAP" id="MF_01537">
    <property type="entry name" value="Nucleos_phosphorylase_PpnP"/>
    <property type="match status" value="1"/>
</dbReference>
<dbReference type="FunFam" id="2.60.120.10:FF:000016">
    <property type="entry name" value="Pyrimidine/purine nucleoside phosphorylase"/>
    <property type="match status" value="1"/>
</dbReference>
<dbReference type="EMBL" id="JAKUDL010000004">
    <property type="protein sequence ID" value="MCH4295246.1"/>
    <property type="molecule type" value="Genomic_DNA"/>
</dbReference>
<protein>
    <recommendedName>
        <fullName evidence="3">Pyrimidine/purine nucleoside phosphorylase</fullName>
        <ecNumber evidence="3">2.4.2.1</ecNumber>
        <ecNumber evidence="3">2.4.2.2</ecNumber>
    </recommendedName>
    <alternativeName>
        <fullName evidence="3">Adenosine phosphorylase</fullName>
    </alternativeName>
    <alternativeName>
        <fullName evidence="3">Cytidine phosphorylase</fullName>
    </alternativeName>
    <alternativeName>
        <fullName evidence="3">Guanosine phosphorylase</fullName>
    </alternativeName>
    <alternativeName>
        <fullName evidence="3">Inosine phosphorylase</fullName>
    </alternativeName>
    <alternativeName>
        <fullName evidence="3">Thymidine phosphorylase</fullName>
    </alternativeName>
    <alternativeName>
        <fullName evidence="3">Uridine phosphorylase</fullName>
    </alternativeName>
    <alternativeName>
        <fullName evidence="3">Xanthosine phosphorylase</fullName>
    </alternativeName>
</protein>
<comment type="caution">
    <text evidence="4">The sequence shown here is derived from an EMBL/GenBank/DDBJ whole genome shotgun (WGS) entry which is preliminary data.</text>
</comment>
<accession>A0AAJ1BIB9</accession>
<sequence>MKVLENVNVALKANVYFDGKVTSRAIYVGGEKQTIGVVLPGEYEFSTTQPEKMQVLSGQFDVLLPGASEWKPYVEGSTFDLDADVSFSIRTREVSEYLCSYL</sequence>
<dbReference type="EC" id="2.4.2.1" evidence="3"/>
<comment type="catalytic activity">
    <reaction evidence="3">
        <text>cytidine + phosphate = cytosine + alpha-D-ribose 1-phosphate</text>
        <dbReference type="Rhea" id="RHEA:52540"/>
        <dbReference type="ChEBI" id="CHEBI:16040"/>
        <dbReference type="ChEBI" id="CHEBI:17562"/>
        <dbReference type="ChEBI" id="CHEBI:43474"/>
        <dbReference type="ChEBI" id="CHEBI:57720"/>
        <dbReference type="EC" id="2.4.2.2"/>
    </reaction>
</comment>
<dbReference type="GO" id="GO:0004731">
    <property type="term" value="F:purine-nucleoside phosphorylase activity"/>
    <property type="evidence" value="ECO:0007669"/>
    <property type="project" value="UniProtKB-UniRule"/>
</dbReference>
<keyword evidence="2 3" id="KW-0808">Transferase</keyword>
<dbReference type="RefSeq" id="WP_240591485.1">
    <property type="nucleotide sequence ID" value="NZ_JAKUDL010000004.1"/>
</dbReference>
<name>A0AAJ1BIB9_9GAMM</name>
<organism evidence="4 5">
    <name type="scientific">Shewanella zhuhaiensis</name>
    <dbReference type="NCBI Taxonomy" id="2919576"/>
    <lineage>
        <taxon>Bacteria</taxon>
        <taxon>Pseudomonadati</taxon>
        <taxon>Pseudomonadota</taxon>
        <taxon>Gammaproteobacteria</taxon>
        <taxon>Alteromonadales</taxon>
        <taxon>Shewanellaceae</taxon>
        <taxon>Shewanella</taxon>
    </lineage>
</organism>
<comment type="catalytic activity">
    <reaction evidence="3">
        <text>a purine D-ribonucleoside + phosphate = a purine nucleobase + alpha-D-ribose 1-phosphate</text>
        <dbReference type="Rhea" id="RHEA:19805"/>
        <dbReference type="ChEBI" id="CHEBI:26386"/>
        <dbReference type="ChEBI" id="CHEBI:43474"/>
        <dbReference type="ChEBI" id="CHEBI:57720"/>
        <dbReference type="ChEBI" id="CHEBI:142355"/>
        <dbReference type="EC" id="2.4.2.1"/>
    </reaction>
</comment>
<comment type="catalytic activity">
    <reaction evidence="3">
        <text>uridine + phosphate = alpha-D-ribose 1-phosphate + uracil</text>
        <dbReference type="Rhea" id="RHEA:24388"/>
        <dbReference type="ChEBI" id="CHEBI:16704"/>
        <dbReference type="ChEBI" id="CHEBI:17568"/>
        <dbReference type="ChEBI" id="CHEBI:43474"/>
        <dbReference type="ChEBI" id="CHEBI:57720"/>
        <dbReference type="EC" id="2.4.2.2"/>
    </reaction>
</comment>
<dbReference type="Pfam" id="PF06865">
    <property type="entry name" value="Ppnp"/>
    <property type="match status" value="1"/>
</dbReference>
<comment type="catalytic activity">
    <reaction evidence="3">
        <text>xanthosine + phosphate = alpha-D-ribose 1-phosphate + xanthine</text>
        <dbReference type="Rhea" id="RHEA:27638"/>
        <dbReference type="ChEBI" id="CHEBI:17712"/>
        <dbReference type="ChEBI" id="CHEBI:18107"/>
        <dbReference type="ChEBI" id="CHEBI:43474"/>
        <dbReference type="ChEBI" id="CHEBI:57720"/>
        <dbReference type="EC" id="2.4.2.1"/>
    </reaction>
</comment>
<comment type="catalytic activity">
    <reaction evidence="3">
        <text>guanosine + phosphate = alpha-D-ribose 1-phosphate + guanine</text>
        <dbReference type="Rhea" id="RHEA:13233"/>
        <dbReference type="ChEBI" id="CHEBI:16235"/>
        <dbReference type="ChEBI" id="CHEBI:16750"/>
        <dbReference type="ChEBI" id="CHEBI:43474"/>
        <dbReference type="ChEBI" id="CHEBI:57720"/>
        <dbReference type="EC" id="2.4.2.1"/>
    </reaction>
</comment>
<proteinExistence type="inferred from homology"/>